<dbReference type="Gene3D" id="1.50.10.10">
    <property type="match status" value="1"/>
</dbReference>
<proteinExistence type="predicted"/>
<reference evidence="2 3" key="1">
    <citation type="submission" date="2020-09" db="EMBL/GenBank/DDBJ databases">
        <title>Genomic characterization of a novel Parvarchaeota family in acid mine drainage sediments.</title>
        <authorList>
            <person name="Luo Z.-H."/>
        </authorList>
    </citation>
    <scope>NUCLEOTIDE SEQUENCE [LARGE SCALE GENOMIC DNA]</scope>
    <source>
        <strain evidence="2">TL1-5_bins.178</strain>
    </source>
</reference>
<name>A0A8T3UYL4_9ARCH</name>
<dbReference type="InterPro" id="IPR012341">
    <property type="entry name" value="6hp_glycosidase-like_sf"/>
</dbReference>
<dbReference type="Pfam" id="PF06202">
    <property type="entry name" value="GDE_C"/>
    <property type="match status" value="1"/>
</dbReference>
<evidence type="ECO:0000313" key="2">
    <source>
        <dbReference type="EMBL" id="MBE5727905.1"/>
    </source>
</evidence>
<evidence type="ECO:0000313" key="3">
    <source>
        <dbReference type="Proteomes" id="UP000763484"/>
    </source>
</evidence>
<dbReference type="AlphaFoldDB" id="A0A8T3UYL4"/>
<accession>A0A8T3UYL4</accession>
<dbReference type="InterPro" id="IPR008928">
    <property type="entry name" value="6-hairpin_glycosidase_sf"/>
</dbReference>
<evidence type="ECO:0000259" key="1">
    <source>
        <dbReference type="Pfam" id="PF06202"/>
    </source>
</evidence>
<dbReference type="GO" id="GO:0005975">
    <property type="term" value="P:carbohydrate metabolic process"/>
    <property type="evidence" value="ECO:0007669"/>
    <property type="project" value="InterPro"/>
</dbReference>
<comment type="caution">
    <text evidence="2">The sequence shown here is derived from an EMBL/GenBank/DDBJ whole genome shotgun (WGS) entry which is preliminary data.</text>
</comment>
<protein>
    <recommendedName>
        <fullName evidence="1">Glycogen debranching enzyme C-terminal domain-containing protein</fullName>
    </recommendedName>
</protein>
<gene>
    <name evidence="2" type="ORF">IHE50_00600</name>
</gene>
<dbReference type="SUPFAM" id="SSF48208">
    <property type="entry name" value="Six-hairpin glycosidases"/>
    <property type="match status" value="1"/>
</dbReference>
<sequence length="628" mass="72347">MDKVNVLSKNGMFIFRFNDGEFGSKWCGIWNEDTKFVDYFAFKLNGEYLSSKNVKSFQMYNSQFARYDYVSGKTEVSEDVFCSDNHVIVTLKSKDQFNVEAEVGVNIRRREEDYIPDKTYNLEVIKNGFKATYKDKTLYVYYSNGSFAYSPVYSKHTPGEYARSKGFSRYFDDLSEQNKFVPGIIKSSLKEGGDLSIIFSMQRMEEDAIFGAINSRLRISKDYNDLIGVICDSYGYGDVFDRGFLKDVIDSLLSYSNIPKRKVYAGFPYFNQFWTRDALFILPSFITINQPNFARDVMKNIIALSGDKGIPNFAGSNLFPMDTMPMLIIDLLDYYLKTGDSQMLLSLDPWLNKFVYIMKGRLGGNFIHDRGRETWMDSMDREYSIEIQALWLRAMEDLLRIERIYGREDARLPDIIDKLRNGLGQFKRGSYLSDQLNKDINSANQLFVPFFLDVDEELNNLIIDNLKQNLLTEYGVLSVAKNDRSFDPKSYQNGAIWPFLSSIAAGVAFKLKDYDLGRKIIEIIKKKNFDAQCSSRINEIFEPNGKPQGCVSQAWSIGMIPHIIDDYFIGVRIDESERKLIIDQPPSDLDFSRNLTALGRRVKLEFKDGKVVSDLPISREDKKLIIDI</sequence>
<feature type="domain" description="Glycogen debranching enzyme C-terminal" evidence="1">
    <location>
        <begin position="257"/>
        <end position="560"/>
    </location>
</feature>
<dbReference type="EMBL" id="JADFAQ010000014">
    <property type="protein sequence ID" value="MBE5727905.1"/>
    <property type="molecule type" value="Genomic_DNA"/>
</dbReference>
<dbReference type="InterPro" id="IPR032790">
    <property type="entry name" value="GDE_C"/>
</dbReference>
<dbReference type="Proteomes" id="UP000763484">
    <property type="component" value="Unassembled WGS sequence"/>
</dbReference>
<organism evidence="2 3">
    <name type="scientific">Candidatus Acidifodinimicrobium mancum</name>
    <dbReference type="NCBI Taxonomy" id="2898728"/>
    <lineage>
        <taxon>Archaea</taxon>
        <taxon>Candidatus Parvarchaeota</taxon>
        <taxon>Candidatus Acidifodinimicrobiaceae</taxon>
        <taxon>Candidatus Acidifodinimicrobium</taxon>
    </lineage>
</organism>